<dbReference type="Gene3D" id="3.40.50.300">
    <property type="entry name" value="P-loop containing nucleotide triphosphate hydrolases"/>
    <property type="match status" value="2"/>
</dbReference>
<feature type="transmembrane region" description="Helical" evidence="6">
    <location>
        <begin position="439"/>
        <end position="458"/>
    </location>
</feature>
<feature type="transmembrane region" description="Helical" evidence="6">
    <location>
        <begin position="392"/>
        <end position="410"/>
    </location>
</feature>
<dbReference type="SMART" id="SM00490">
    <property type="entry name" value="HELICc"/>
    <property type="match status" value="1"/>
</dbReference>
<protein>
    <recommendedName>
        <fullName evidence="11">ATP-dependent RNA helicase DHX34</fullName>
    </recommendedName>
</protein>
<evidence type="ECO:0000313" key="10">
    <source>
        <dbReference type="Proteomes" id="UP000075884"/>
    </source>
</evidence>
<keyword evidence="6" id="KW-1133">Transmembrane helix</keyword>
<dbReference type="InterPro" id="IPR007502">
    <property type="entry name" value="Helicase-assoc_dom"/>
</dbReference>
<keyword evidence="4" id="KW-0067">ATP-binding</keyword>
<evidence type="ECO:0000259" key="7">
    <source>
        <dbReference type="PROSITE" id="PS51192"/>
    </source>
</evidence>
<dbReference type="Pfam" id="PF04188">
    <property type="entry name" value="Mannosyl_trans2"/>
    <property type="match status" value="1"/>
</dbReference>
<dbReference type="FunFam" id="1.20.120.1080:FF:000013">
    <property type="entry name" value="ATP-dependent RNA helicase DHX34"/>
    <property type="match status" value="1"/>
</dbReference>
<dbReference type="InterPro" id="IPR002464">
    <property type="entry name" value="DNA/RNA_helicase_DEAH_CS"/>
</dbReference>
<evidence type="ECO:0000256" key="4">
    <source>
        <dbReference type="ARBA" id="ARBA00022840"/>
    </source>
</evidence>
<dbReference type="STRING" id="7168.A0A182NSC3"/>
<dbReference type="GO" id="GO:0004386">
    <property type="term" value="F:helicase activity"/>
    <property type="evidence" value="ECO:0007669"/>
    <property type="project" value="UniProtKB-KW"/>
</dbReference>
<feature type="transmembrane region" description="Helical" evidence="6">
    <location>
        <begin position="296"/>
        <end position="316"/>
    </location>
</feature>
<feature type="domain" description="Helicase ATP-binding" evidence="7">
    <location>
        <begin position="753"/>
        <end position="913"/>
    </location>
</feature>
<accession>A0A182NSC3</accession>
<dbReference type="FunFam" id="3.40.50.300:FF:000540">
    <property type="entry name" value="probable ATP-dependent RNA helicase DHX34"/>
    <property type="match status" value="1"/>
</dbReference>
<dbReference type="UniPathway" id="UPA00196"/>
<dbReference type="InterPro" id="IPR011709">
    <property type="entry name" value="DEAD-box_helicase_OB_fold"/>
</dbReference>
<dbReference type="InterPro" id="IPR014001">
    <property type="entry name" value="Helicase_ATP-bd"/>
</dbReference>
<evidence type="ECO:0000256" key="3">
    <source>
        <dbReference type="ARBA" id="ARBA00022806"/>
    </source>
</evidence>
<keyword evidence="1" id="KW-0547">Nucleotide-binding</keyword>
<evidence type="ECO:0000256" key="2">
    <source>
        <dbReference type="ARBA" id="ARBA00022801"/>
    </source>
</evidence>
<dbReference type="PROSITE" id="PS00690">
    <property type="entry name" value="DEAH_ATP_HELICASE"/>
    <property type="match status" value="1"/>
</dbReference>
<dbReference type="GO" id="GO:0006506">
    <property type="term" value="P:GPI anchor biosynthetic process"/>
    <property type="evidence" value="ECO:0007669"/>
    <property type="project" value="UniProtKB-UniPathway"/>
</dbReference>
<dbReference type="InterPro" id="IPR056382">
    <property type="entry name" value="DHX34_Znf-C2H2"/>
</dbReference>
<evidence type="ECO:0000259" key="8">
    <source>
        <dbReference type="PROSITE" id="PS51194"/>
    </source>
</evidence>
<dbReference type="Pfam" id="PF00270">
    <property type="entry name" value="DEAD"/>
    <property type="match status" value="1"/>
</dbReference>
<dbReference type="CDD" id="cd17979">
    <property type="entry name" value="DEXHc_DHX34"/>
    <property type="match status" value="1"/>
</dbReference>
<dbReference type="GO" id="GO:0016787">
    <property type="term" value="F:hydrolase activity"/>
    <property type="evidence" value="ECO:0007669"/>
    <property type="project" value="UniProtKB-KW"/>
</dbReference>
<feature type="transmembrane region" description="Helical" evidence="6">
    <location>
        <begin position="212"/>
        <end position="233"/>
    </location>
</feature>
<dbReference type="Pfam" id="PF24485">
    <property type="entry name" value="zf-C2H2_DHX34"/>
    <property type="match status" value="1"/>
</dbReference>
<dbReference type="PANTHER" id="PTHR18934">
    <property type="entry name" value="ATP-DEPENDENT RNA HELICASE"/>
    <property type="match status" value="1"/>
</dbReference>
<dbReference type="VEuPathDB" id="VectorBase:ADIR010563"/>
<evidence type="ECO:0000256" key="6">
    <source>
        <dbReference type="SAM" id="Phobius"/>
    </source>
</evidence>
<feature type="compositionally biased region" description="Basic residues" evidence="5">
    <location>
        <begin position="24"/>
        <end position="38"/>
    </location>
</feature>
<feature type="transmembrane region" description="Helical" evidence="6">
    <location>
        <begin position="180"/>
        <end position="200"/>
    </location>
</feature>
<keyword evidence="6" id="KW-0472">Membrane</keyword>
<dbReference type="InterPro" id="IPR001650">
    <property type="entry name" value="Helicase_C-like"/>
</dbReference>
<dbReference type="EnsemblMetazoa" id="ADIR010563-RA">
    <property type="protein sequence ID" value="ADIR010563-PA"/>
    <property type="gene ID" value="ADIR010563"/>
</dbReference>
<organism evidence="9 10">
    <name type="scientific">Anopheles dirus</name>
    <dbReference type="NCBI Taxonomy" id="7168"/>
    <lineage>
        <taxon>Eukaryota</taxon>
        <taxon>Metazoa</taxon>
        <taxon>Ecdysozoa</taxon>
        <taxon>Arthropoda</taxon>
        <taxon>Hexapoda</taxon>
        <taxon>Insecta</taxon>
        <taxon>Pterygota</taxon>
        <taxon>Neoptera</taxon>
        <taxon>Endopterygota</taxon>
        <taxon>Diptera</taxon>
        <taxon>Nematocera</taxon>
        <taxon>Culicoidea</taxon>
        <taxon>Culicidae</taxon>
        <taxon>Anophelinae</taxon>
        <taxon>Anopheles</taxon>
    </lineage>
</organism>
<reference evidence="10" key="1">
    <citation type="submission" date="2013-03" db="EMBL/GenBank/DDBJ databases">
        <title>The Genome Sequence of Anopheles dirus WRAIR2.</title>
        <authorList>
            <consortium name="The Broad Institute Genomics Platform"/>
            <person name="Neafsey D.E."/>
            <person name="Walton C."/>
            <person name="Walker B."/>
            <person name="Young S.K."/>
            <person name="Zeng Q."/>
            <person name="Gargeya S."/>
            <person name="Fitzgerald M."/>
            <person name="Haas B."/>
            <person name="Abouelleil A."/>
            <person name="Allen A.W."/>
            <person name="Alvarado L."/>
            <person name="Arachchi H.M."/>
            <person name="Berlin A.M."/>
            <person name="Chapman S.B."/>
            <person name="Gainer-Dewar J."/>
            <person name="Goldberg J."/>
            <person name="Griggs A."/>
            <person name="Gujja S."/>
            <person name="Hansen M."/>
            <person name="Howarth C."/>
            <person name="Imamovic A."/>
            <person name="Ireland A."/>
            <person name="Larimer J."/>
            <person name="McCowan C."/>
            <person name="Murphy C."/>
            <person name="Pearson M."/>
            <person name="Poon T.W."/>
            <person name="Priest M."/>
            <person name="Roberts A."/>
            <person name="Saif S."/>
            <person name="Shea T."/>
            <person name="Sisk P."/>
            <person name="Sykes S."/>
            <person name="Wortman J."/>
            <person name="Nusbaum C."/>
            <person name="Birren B."/>
        </authorList>
    </citation>
    <scope>NUCLEOTIDE SEQUENCE [LARGE SCALE GENOMIC DNA]</scope>
    <source>
        <strain evidence="10">WRAIR2</strain>
    </source>
</reference>
<feature type="region of interest" description="Disordered" evidence="5">
    <location>
        <begin position="1"/>
        <end position="60"/>
    </location>
</feature>
<dbReference type="PANTHER" id="PTHR18934:SF221">
    <property type="entry name" value="ATP-DEPENDENT RNA HELICASE DHX34-RELATED"/>
    <property type="match status" value="1"/>
</dbReference>
<dbReference type="SUPFAM" id="SSF52540">
    <property type="entry name" value="P-loop containing nucleoside triphosphate hydrolases"/>
    <property type="match status" value="1"/>
</dbReference>
<dbReference type="Gene3D" id="1.20.120.1080">
    <property type="match status" value="1"/>
</dbReference>
<evidence type="ECO:0000256" key="5">
    <source>
        <dbReference type="SAM" id="MobiDB-lite"/>
    </source>
</evidence>
<dbReference type="Pfam" id="PF07717">
    <property type="entry name" value="OB_NTP_bind"/>
    <property type="match status" value="1"/>
</dbReference>
<dbReference type="InterPro" id="IPR007315">
    <property type="entry name" value="PIG-V/Gpi18"/>
</dbReference>
<name>A0A182NSC3_9DIPT</name>
<evidence type="ECO:0000313" key="9">
    <source>
        <dbReference type="EnsemblMetazoa" id="ADIR010563-PA"/>
    </source>
</evidence>
<dbReference type="SMART" id="SM00487">
    <property type="entry name" value="DEXDc"/>
    <property type="match status" value="1"/>
</dbReference>
<keyword evidence="3" id="KW-0347">Helicase</keyword>
<reference evidence="9" key="2">
    <citation type="submission" date="2020-05" db="UniProtKB">
        <authorList>
            <consortium name="EnsemblMetazoa"/>
        </authorList>
    </citation>
    <scope>IDENTIFICATION</scope>
    <source>
        <strain evidence="9">WRAIR2</strain>
    </source>
</reference>
<dbReference type="SMART" id="SM00847">
    <property type="entry name" value="HA2"/>
    <property type="match status" value="1"/>
</dbReference>
<keyword evidence="10" id="KW-1185">Reference proteome</keyword>
<dbReference type="CDD" id="cd18791">
    <property type="entry name" value="SF2_C_RHA"/>
    <property type="match status" value="1"/>
</dbReference>
<proteinExistence type="predicted"/>
<feature type="domain" description="Helicase C-terminal" evidence="8">
    <location>
        <begin position="959"/>
        <end position="1127"/>
    </location>
</feature>
<dbReference type="GO" id="GO:0016020">
    <property type="term" value="C:membrane"/>
    <property type="evidence" value="ECO:0007669"/>
    <property type="project" value="GOC"/>
</dbReference>
<dbReference type="PROSITE" id="PS51192">
    <property type="entry name" value="HELICASE_ATP_BIND_1"/>
    <property type="match status" value="1"/>
</dbReference>
<dbReference type="InterPro" id="IPR011545">
    <property type="entry name" value="DEAD/DEAH_box_helicase_dom"/>
</dbReference>
<dbReference type="Pfam" id="PF00271">
    <property type="entry name" value="Helicase_C"/>
    <property type="match status" value="1"/>
</dbReference>
<dbReference type="GO" id="GO:0004376">
    <property type="term" value="F:GPI mannosyltransferase activity"/>
    <property type="evidence" value="ECO:0007669"/>
    <property type="project" value="InterPro"/>
</dbReference>
<feature type="transmembrane region" description="Helical" evidence="6">
    <location>
        <begin position="148"/>
        <end position="168"/>
    </location>
</feature>
<dbReference type="InterPro" id="IPR027417">
    <property type="entry name" value="P-loop_NTPase"/>
</dbReference>
<dbReference type="GO" id="GO:0003723">
    <property type="term" value="F:RNA binding"/>
    <property type="evidence" value="ECO:0007669"/>
    <property type="project" value="TreeGrafter"/>
</dbReference>
<dbReference type="FunFam" id="3.40.50.300:FF:000725">
    <property type="entry name" value="probable ATP-dependent RNA helicase DHX34"/>
    <property type="match status" value="1"/>
</dbReference>
<sequence>MRSECFNGGTSPKRRTNIVGNGTNHHHHGHHNQQHHHYQQQQHQQHHYDQDRAQDQMAELPPSSGSFLHISITKLAIGSRLFVILLQLVANQLLPDHDAGVFVAPRDKTAPERPLDGLVRFTLGGLDRWDAQYFLHVAEHGYTYENALAFFPLFPFILKIVSSALSSYEVVTFVSYRELSLLLAVLLNVVCFVGAAKALYRLSKHVLGSQKKAEIAVLLFCFNPASIFFTAPYTESLYAWLSFAVMYQCMEEVTSLFLTIPLSLSILCRSNGMFNIGYVLYFAVRRIVAQYNFHNVICICSRLFSMLIIVLFHYGIAQVYNYYLFCFVQKFNFPEHVREYAAEQGLVLAGNKTDESSPWCTNLLPLSYSYVQSHYWNIGFLRYYELKQLPNFLLALPAVYLTLSSSYRYLCEHWDYAARLGLFRLNKKHHKMMRPYDRFALVFVVHALALTVFSLLFVHVQVTTRLLCAASPVLYWCAAEYFTGERTFIKRQVIRKLSKQVKDGEENSCTHVLNHIELSDLLDFRWMNGQQQAILVYFFGYTVVGTVFPSQNEPPVRSSKIHEGRLFQKKKSLTVIFAPPASRAPVESSSHSTSRNTTTTAQTNLINFSFLDHKTELNRVLRGYCPRDQLVDDVNDFWLFVSKYEALLKRTGQPILPDPRADGKRVQCPSGTIPSEYNKALGCCVSLRVPIEELLARVGGSGTGTVTRTKILQLLQIVTHYLDFRQREKFNKLRKLRQAQANLPVAKHRDEIVEAVRNERVVILAGDTGCGKSTQVPQYLYRAGYERIACTQPRRIACISLSKRVAHELLAEYRTEVGYQIRFERSKNTNTKIVFITEGLLLRQLASEDSLEQYSVIILDEVHERHLHGDFLLGIAKCLIRARPDLKLVLMSATINIKLFSDYFSEEEARVIEVPGRLFPIKLHYMPQLQDVPVAAASGSKRGQTDRLSPEPYIQILQLIDQKYPPTEKGDVLIFLSGLNEITAIVDAAREYNEKNKNWIILPLHSTLSIAEQDKVFDYAPDGMRKCIVSTNIAETSVTIDGIRFVVDSGKVKEMSYDPTTKMQRLKEFWISKASAEQRKGRAGRTGPGVCYRLYAEKQYCDLDAYSTAEILKVPLESLLLQMISMGLPNARLFPFVEPPPMDNVENAIVSLKEAEALTEDEKLTALGRALARIPVDIGIGKMLLMGCVFQQLQPVLTLAAALSVQSPFTNRAYRDPECERSRKSLESDHGDPITLLNAYKEWLEIKQHRTDYGRRRDDDDRRSENSKVWCRRRGLEEQRFYEITKLRNQFQDLLQDCGLMEVQSNEHLSSSERAIRNGEMRQLKELRKAHRMEAPRKRKLLKSDPWRLGEDGDEEADDGKVDIRDVEFRLSHDSSKLQHLVSGATACSYRDLMTLKLILVSGLYPQVAIADEFNYCKSLSEQFFHTRSKPYVSLHPMSFFGNNAQILQLTDGEIEEKPPTYKSRQPLSSRHQLVCYLTLLETNKSYLTNTLRMPAAQTLLLFAHTIETNITFSRIVCDVWLCLDFPAPESGQALLMKATKLRRLWNRLLAEKLKGSYLFYMKFSEFSSNVFKILAALTITADGELTKTERNLSIEQMNRELWSSLAQFMNTEVCYTIKKLLPADLKTLYKGPPMIEDDEEEGEQRTELPDPNPFAEDFLPLYNEAKGGVHLTENITYGCIIETEWSMQMYEEILQQDWECEHCRGTYRLTGLQKLQHTVVCKPAESEESKEGIPAAGEAGSSRKLNVARYDCSSCGQQLMLSAIDVLKHKKVCSKRIKQEPKDEV</sequence>
<evidence type="ECO:0008006" key="11">
    <source>
        <dbReference type="Google" id="ProtNLM"/>
    </source>
</evidence>
<dbReference type="GO" id="GO:0005524">
    <property type="term" value="F:ATP binding"/>
    <property type="evidence" value="ECO:0007669"/>
    <property type="project" value="UniProtKB-KW"/>
</dbReference>
<keyword evidence="2" id="KW-0378">Hydrolase</keyword>
<evidence type="ECO:0000256" key="1">
    <source>
        <dbReference type="ARBA" id="ARBA00022741"/>
    </source>
</evidence>
<dbReference type="GO" id="GO:0000009">
    <property type="term" value="F:alpha-1,6-mannosyltransferase activity"/>
    <property type="evidence" value="ECO:0007669"/>
    <property type="project" value="InterPro"/>
</dbReference>
<feature type="transmembrane region" description="Helical" evidence="6">
    <location>
        <begin position="253"/>
        <end position="284"/>
    </location>
</feature>
<dbReference type="PROSITE" id="PS51194">
    <property type="entry name" value="HELICASE_CTER"/>
    <property type="match status" value="1"/>
</dbReference>
<dbReference type="Pfam" id="PF21010">
    <property type="entry name" value="HA2_C"/>
    <property type="match status" value="1"/>
</dbReference>
<dbReference type="Proteomes" id="UP000075884">
    <property type="component" value="Unassembled WGS sequence"/>
</dbReference>
<keyword evidence="6" id="KW-0812">Transmembrane</keyword>